<reference evidence="2" key="1">
    <citation type="journal article" date="2005" name="Environ. Microbiol.">
        <title>Genetic and functional properties of uncultivated thermophilic crenarchaeotes from a subsurface gold mine as revealed by analysis of genome fragments.</title>
        <authorList>
            <person name="Nunoura T."/>
            <person name="Hirayama H."/>
            <person name="Takami H."/>
            <person name="Oida H."/>
            <person name="Nishi S."/>
            <person name="Shimamura S."/>
            <person name="Suzuki Y."/>
            <person name="Inagaki F."/>
            <person name="Takai K."/>
            <person name="Nealson K.H."/>
            <person name="Horikoshi K."/>
        </authorList>
    </citation>
    <scope>NUCLEOTIDE SEQUENCE</scope>
</reference>
<dbReference type="InterPro" id="IPR050404">
    <property type="entry name" value="Heme-degrading_MO"/>
</dbReference>
<feature type="domain" description="ABM" evidence="1">
    <location>
        <begin position="2"/>
        <end position="91"/>
    </location>
</feature>
<reference evidence="2" key="2">
    <citation type="journal article" date="2012" name="PLoS ONE">
        <title>A Deeply Branching Thermophilic Bacterium with an Ancient Acetyl-CoA Pathway Dominates a Subsurface Ecosystem.</title>
        <authorList>
            <person name="Takami H."/>
            <person name="Noguchi H."/>
            <person name="Takaki Y."/>
            <person name="Uchiyama I."/>
            <person name="Toyoda A."/>
            <person name="Nishi S."/>
            <person name="Chee G.-J."/>
            <person name="Arai W."/>
            <person name="Nunoura T."/>
            <person name="Itoh T."/>
            <person name="Hattori M."/>
            <person name="Takai K."/>
        </authorList>
    </citation>
    <scope>NUCLEOTIDE SEQUENCE</scope>
</reference>
<protein>
    <submittedName>
        <fullName evidence="2">Antibiotic biosynthesis monooxygenase</fullName>
    </submittedName>
</protein>
<dbReference type="Pfam" id="PF03992">
    <property type="entry name" value="ABM"/>
    <property type="match status" value="1"/>
</dbReference>
<dbReference type="InterPro" id="IPR011008">
    <property type="entry name" value="Dimeric_a/b-barrel"/>
</dbReference>
<dbReference type="SUPFAM" id="SSF54909">
    <property type="entry name" value="Dimeric alpha+beta barrel"/>
    <property type="match status" value="1"/>
</dbReference>
<dbReference type="GO" id="GO:0004497">
    <property type="term" value="F:monooxygenase activity"/>
    <property type="evidence" value="ECO:0007669"/>
    <property type="project" value="UniProtKB-KW"/>
</dbReference>
<dbReference type="PANTHER" id="PTHR34474:SF2">
    <property type="entry name" value="SIGNAL TRANSDUCTION PROTEIN TRAP"/>
    <property type="match status" value="1"/>
</dbReference>
<dbReference type="PROSITE" id="PS51725">
    <property type="entry name" value="ABM"/>
    <property type="match status" value="1"/>
</dbReference>
<gene>
    <name evidence="2" type="ORF">HGMM_F01E02C21</name>
</gene>
<name>H5S8J2_9BACT</name>
<sequence>MIVVANRIPVAKGYEKQFEERFRNRQRLVEQMPGFVKFQLLKPIQGEYYISMTYWESYEAFENWTKSPEFEKAHSANPPPPKEMFTGKNVLEIHEVILSSQEHRNAPDRARRPA</sequence>
<dbReference type="AlphaFoldDB" id="H5S8J2"/>
<dbReference type="PANTHER" id="PTHR34474">
    <property type="entry name" value="SIGNAL TRANSDUCTION PROTEIN TRAP"/>
    <property type="match status" value="1"/>
</dbReference>
<evidence type="ECO:0000313" key="2">
    <source>
        <dbReference type="EMBL" id="BAL52478.1"/>
    </source>
</evidence>
<proteinExistence type="predicted"/>
<evidence type="ECO:0000259" key="1">
    <source>
        <dbReference type="PROSITE" id="PS51725"/>
    </source>
</evidence>
<dbReference type="InterPro" id="IPR007138">
    <property type="entry name" value="ABM_dom"/>
</dbReference>
<accession>H5S8J2</accession>
<keyword evidence="2" id="KW-0503">Monooxygenase</keyword>
<dbReference type="Gene3D" id="3.30.70.100">
    <property type="match status" value="1"/>
</dbReference>
<keyword evidence="2" id="KW-0560">Oxidoreductase</keyword>
<organism evidence="2">
    <name type="scientific">uncultured Acetothermia bacterium</name>
    <dbReference type="NCBI Taxonomy" id="236499"/>
    <lineage>
        <taxon>Bacteria</taxon>
        <taxon>Candidatus Bipolaricaulota</taxon>
        <taxon>environmental samples</taxon>
    </lineage>
</organism>
<dbReference type="EMBL" id="AP011629">
    <property type="protein sequence ID" value="BAL52478.1"/>
    <property type="molecule type" value="Genomic_DNA"/>
</dbReference>